<dbReference type="InterPro" id="IPR003593">
    <property type="entry name" value="AAA+_ATPase"/>
</dbReference>
<feature type="binding site" evidence="10">
    <location>
        <begin position="76"/>
        <end position="83"/>
    </location>
    <ligand>
        <name>ATP</name>
        <dbReference type="ChEBI" id="CHEBI:30616"/>
    </ligand>
</feature>
<keyword evidence="8 10" id="KW-0234">DNA repair</keyword>
<dbReference type="STRING" id="311410.LA5095_03160"/>
<reference evidence="16" key="1">
    <citation type="submission" date="2015-07" db="EMBL/GenBank/DDBJ databases">
        <authorList>
            <person name="Rodrigo-Torres Lidia"/>
            <person name="Arahal R.David."/>
        </authorList>
    </citation>
    <scope>NUCLEOTIDE SEQUENCE [LARGE SCALE GENOMIC DNA]</scope>
    <source>
        <strain evidence="16">CECT 5096</strain>
    </source>
</reference>
<dbReference type="Proteomes" id="UP000049983">
    <property type="component" value="Unassembled WGS sequence"/>
</dbReference>
<dbReference type="InterPro" id="IPR020588">
    <property type="entry name" value="RecA_ATP-bd"/>
</dbReference>
<dbReference type="GO" id="GO:0003697">
    <property type="term" value="F:single-stranded DNA binding"/>
    <property type="evidence" value="ECO:0007669"/>
    <property type="project" value="UniProtKB-UniRule"/>
</dbReference>
<dbReference type="PROSITE" id="PS00321">
    <property type="entry name" value="RECA_1"/>
    <property type="match status" value="1"/>
</dbReference>
<evidence type="ECO:0000256" key="12">
    <source>
        <dbReference type="RuleBase" id="RU004527"/>
    </source>
</evidence>
<dbReference type="OrthoDB" id="9776733at2"/>
<dbReference type="SMART" id="SM00382">
    <property type="entry name" value="AAA"/>
    <property type="match status" value="1"/>
</dbReference>
<dbReference type="PANTHER" id="PTHR45900:SF1">
    <property type="entry name" value="MITOCHONDRIAL DNA REPAIR PROTEIN RECA HOMOLOG-RELATED"/>
    <property type="match status" value="1"/>
</dbReference>
<keyword evidence="9 10" id="KW-0742">SOS response</keyword>
<dbReference type="GeneID" id="97667980"/>
<dbReference type="PROSITE" id="PS50163">
    <property type="entry name" value="RECA_3"/>
    <property type="match status" value="1"/>
</dbReference>
<keyword evidence="16" id="KW-1185">Reference proteome</keyword>
<evidence type="ECO:0000256" key="2">
    <source>
        <dbReference type="ARBA" id="ARBA00015553"/>
    </source>
</evidence>
<evidence type="ECO:0000313" key="16">
    <source>
        <dbReference type="Proteomes" id="UP000049983"/>
    </source>
</evidence>
<dbReference type="InterPro" id="IPR049428">
    <property type="entry name" value="RecA-like_N"/>
</dbReference>
<evidence type="ECO:0000256" key="6">
    <source>
        <dbReference type="ARBA" id="ARBA00023125"/>
    </source>
</evidence>
<protein>
    <recommendedName>
        <fullName evidence="2 10">Protein RecA</fullName>
    </recommendedName>
    <alternativeName>
        <fullName evidence="10 11">Recombinase A</fullName>
    </alternativeName>
</protein>
<evidence type="ECO:0000256" key="10">
    <source>
        <dbReference type="HAMAP-Rule" id="MF_00268"/>
    </source>
</evidence>
<comment type="function">
    <text evidence="10">Can catalyze the hydrolysis of ATP in the presence of single-stranded DNA, the ATP-dependent uptake of single-stranded DNA by duplex DNA, and the ATP-dependent hybridization of homologous single-stranded DNAs. It interacts with LexA causing its activation and leading to its autocatalytic cleavage.</text>
</comment>
<dbReference type="Pfam" id="PF00154">
    <property type="entry name" value="RecA_N"/>
    <property type="match status" value="1"/>
</dbReference>
<dbReference type="InterPro" id="IPR023400">
    <property type="entry name" value="RecA_C_sf"/>
</dbReference>
<dbReference type="GO" id="GO:0006281">
    <property type="term" value="P:DNA repair"/>
    <property type="evidence" value="ECO:0007669"/>
    <property type="project" value="UniProtKB-UniRule"/>
</dbReference>
<accession>A0A0M7AJW9</accession>
<keyword evidence="6 10" id="KW-0238">DNA-binding</keyword>
<gene>
    <name evidence="10 15" type="primary">recA</name>
    <name evidence="15" type="ORF">LA5096_00527</name>
</gene>
<evidence type="ECO:0000256" key="8">
    <source>
        <dbReference type="ARBA" id="ARBA00023204"/>
    </source>
</evidence>
<keyword evidence="3 10" id="KW-0547">Nucleotide-binding</keyword>
<evidence type="ECO:0000256" key="5">
    <source>
        <dbReference type="ARBA" id="ARBA00022840"/>
    </source>
</evidence>
<dbReference type="SUPFAM" id="SSF54752">
    <property type="entry name" value="RecA protein, C-terminal domain"/>
    <property type="match status" value="1"/>
</dbReference>
<feature type="domain" description="RecA family profile 1" evidence="13">
    <location>
        <begin position="46"/>
        <end position="205"/>
    </location>
</feature>
<dbReference type="InterPro" id="IPR049261">
    <property type="entry name" value="RecA-like_C"/>
</dbReference>
<dbReference type="FunFam" id="3.40.50.300:FF:000087">
    <property type="entry name" value="Recombinase RecA"/>
    <property type="match status" value="1"/>
</dbReference>
<comment type="similarity">
    <text evidence="1 10 12">Belongs to the RecA family.</text>
</comment>
<sequence>MSQNTLRLVESSQMDKTKALDAALSQIERSFGKGSIMRMGQGQVVEVQSVSTGSLGLDIALGIGGLPRGRVVEIYGPESSGKTTLALHTVAEAQKEGGICAFIDAEHALDPLYARKLGVDIDNLLISQPDAGEQALEIADTLVRSGAVDVLVVDSVAALTPKAELEGEMGDSLPGMQARLMSQALRKLTASISKSKCMVVFINQIRMKIGVMFGSPETTTGGNALKFYASVRLDIRRIGAIKDRDEVVGNQTRVKVVKNKLAPPFRQVEFDIVYGEGVSKMGELIDLGVKGNVVEKSGSWFSYNSQRLGQGRENAKQFLKDNSEIAEEIELAIRQNAGLIAEAIIDPEAAESAEDLVDDQS</sequence>
<dbReference type="HAMAP" id="MF_00268">
    <property type="entry name" value="RecA"/>
    <property type="match status" value="1"/>
</dbReference>
<dbReference type="GO" id="GO:0006310">
    <property type="term" value="P:DNA recombination"/>
    <property type="evidence" value="ECO:0007669"/>
    <property type="project" value="UniProtKB-UniRule"/>
</dbReference>
<organism evidence="15 16">
    <name type="scientific">Roseibium album</name>
    <dbReference type="NCBI Taxonomy" id="311410"/>
    <lineage>
        <taxon>Bacteria</taxon>
        <taxon>Pseudomonadati</taxon>
        <taxon>Pseudomonadota</taxon>
        <taxon>Alphaproteobacteria</taxon>
        <taxon>Hyphomicrobiales</taxon>
        <taxon>Stappiaceae</taxon>
        <taxon>Roseibium</taxon>
    </lineage>
</organism>
<evidence type="ECO:0000256" key="7">
    <source>
        <dbReference type="ARBA" id="ARBA00023172"/>
    </source>
</evidence>
<evidence type="ECO:0000259" key="13">
    <source>
        <dbReference type="PROSITE" id="PS50162"/>
    </source>
</evidence>
<evidence type="ECO:0000256" key="1">
    <source>
        <dbReference type="ARBA" id="ARBA00009391"/>
    </source>
</evidence>
<dbReference type="Gene3D" id="3.40.50.300">
    <property type="entry name" value="P-loop containing nucleotide triphosphate hydrolases"/>
    <property type="match status" value="1"/>
</dbReference>
<dbReference type="Pfam" id="PF21096">
    <property type="entry name" value="RecA_C"/>
    <property type="match status" value="1"/>
</dbReference>
<keyword evidence="5 10" id="KW-0067">ATP-binding</keyword>
<dbReference type="PANTHER" id="PTHR45900">
    <property type="entry name" value="RECA"/>
    <property type="match status" value="1"/>
</dbReference>
<comment type="subcellular location">
    <subcellularLocation>
        <location evidence="10">Cytoplasm</location>
    </subcellularLocation>
</comment>
<dbReference type="GO" id="GO:0003684">
    <property type="term" value="F:damaged DNA binding"/>
    <property type="evidence" value="ECO:0007669"/>
    <property type="project" value="UniProtKB-UniRule"/>
</dbReference>
<evidence type="ECO:0000256" key="3">
    <source>
        <dbReference type="ARBA" id="ARBA00022741"/>
    </source>
</evidence>
<name>A0A0M7AJW9_9HYPH</name>
<dbReference type="AlphaFoldDB" id="A0A0M7AJW9"/>
<keyword evidence="7 10" id="KW-0233">DNA recombination</keyword>
<dbReference type="InterPro" id="IPR020584">
    <property type="entry name" value="DNA_recomb/repair_RecA_CS"/>
</dbReference>
<dbReference type="EMBL" id="CXWC01000001">
    <property type="protein sequence ID" value="CTQ64801.1"/>
    <property type="molecule type" value="Genomic_DNA"/>
</dbReference>
<dbReference type="InterPro" id="IPR013765">
    <property type="entry name" value="DNA_recomb/repair_RecA"/>
</dbReference>
<dbReference type="SUPFAM" id="SSF52540">
    <property type="entry name" value="P-loop containing nucleoside triphosphate hydrolases"/>
    <property type="match status" value="1"/>
</dbReference>
<feature type="domain" description="RecA family profile 2" evidence="14">
    <location>
        <begin position="210"/>
        <end position="283"/>
    </location>
</feature>
<evidence type="ECO:0000256" key="11">
    <source>
        <dbReference type="RuleBase" id="RU000526"/>
    </source>
</evidence>
<evidence type="ECO:0000256" key="9">
    <source>
        <dbReference type="ARBA" id="ARBA00023236"/>
    </source>
</evidence>
<dbReference type="GO" id="GO:0005524">
    <property type="term" value="F:ATP binding"/>
    <property type="evidence" value="ECO:0007669"/>
    <property type="project" value="UniProtKB-UniRule"/>
</dbReference>
<evidence type="ECO:0000313" key="15">
    <source>
        <dbReference type="EMBL" id="CTQ64801.1"/>
    </source>
</evidence>
<dbReference type="CDD" id="cd00983">
    <property type="entry name" value="RecA"/>
    <property type="match status" value="1"/>
</dbReference>
<proteinExistence type="inferred from homology"/>
<dbReference type="RefSeq" id="WP_055116462.1">
    <property type="nucleotide sequence ID" value="NZ_CXWA01000003.1"/>
</dbReference>
<dbReference type="PROSITE" id="PS50162">
    <property type="entry name" value="RECA_2"/>
    <property type="match status" value="1"/>
</dbReference>
<evidence type="ECO:0000256" key="4">
    <source>
        <dbReference type="ARBA" id="ARBA00022763"/>
    </source>
</evidence>
<keyword evidence="10" id="KW-0963">Cytoplasm</keyword>
<dbReference type="PRINTS" id="PR00142">
    <property type="entry name" value="RECA"/>
</dbReference>
<dbReference type="InterPro" id="IPR027417">
    <property type="entry name" value="P-loop_NTPase"/>
</dbReference>
<dbReference type="GO" id="GO:0005829">
    <property type="term" value="C:cytosol"/>
    <property type="evidence" value="ECO:0007669"/>
    <property type="project" value="TreeGrafter"/>
</dbReference>
<dbReference type="InterPro" id="IPR020587">
    <property type="entry name" value="RecA_monomer-monomer_interface"/>
</dbReference>
<dbReference type="GO" id="GO:0009432">
    <property type="term" value="P:SOS response"/>
    <property type="evidence" value="ECO:0007669"/>
    <property type="project" value="UniProtKB-UniRule"/>
</dbReference>
<dbReference type="NCBIfam" id="TIGR02012">
    <property type="entry name" value="tigrfam_recA"/>
    <property type="match status" value="1"/>
</dbReference>
<evidence type="ECO:0000259" key="14">
    <source>
        <dbReference type="PROSITE" id="PS50163"/>
    </source>
</evidence>
<keyword evidence="4 10" id="KW-0227">DNA damage</keyword>
<dbReference type="GO" id="GO:0140664">
    <property type="term" value="F:ATP-dependent DNA damage sensor activity"/>
    <property type="evidence" value="ECO:0007669"/>
    <property type="project" value="InterPro"/>
</dbReference>